<proteinExistence type="predicted"/>
<keyword evidence="2" id="KW-1185">Reference proteome</keyword>
<dbReference type="AlphaFoldDB" id="A0A8C3MVK6"/>
<sequence length="140" mass="16026">WLWAQSFSAWDLPQQRLWTSISGPAAHSAISCHLQKRLVIHCLCRHHRSPERHPNTCTAPRVLPEVSSYLEFYPTHSRKYLHLILFSPTAANCSLHTPLPICSIPVLSYFLPAELSLFTKDKVLWCVRLKLMRACSSAFS</sequence>
<accession>A0A8C3MVK6</accession>
<dbReference type="Ensembl" id="ENSCPVT00000010385.2">
    <property type="protein sequence ID" value="ENSCPVP00000009944.2"/>
    <property type="gene ID" value="ENSCPVG00000007274.2"/>
</dbReference>
<dbReference type="Proteomes" id="UP000694382">
    <property type="component" value="Chromosome 10"/>
</dbReference>
<accession>A0A8U8AMM3</accession>
<reference evidence="1" key="2">
    <citation type="submission" date="2025-08" db="UniProtKB">
        <authorList>
            <consortium name="Ensembl"/>
        </authorList>
    </citation>
    <scope>IDENTIFICATION</scope>
</reference>
<reference evidence="1" key="1">
    <citation type="submission" date="2020-02" db="EMBL/GenBank/DDBJ databases">
        <authorList>
            <person name="Enbody D E."/>
            <person name="Pettersson E M."/>
        </authorList>
    </citation>
    <scope>NUCLEOTIDE SEQUENCE [LARGE SCALE GENOMIC DNA]</scope>
</reference>
<evidence type="ECO:0000313" key="2">
    <source>
        <dbReference type="Proteomes" id="UP000694382"/>
    </source>
</evidence>
<evidence type="ECO:0000313" key="1">
    <source>
        <dbReference type="Ensembl" id="ENSCPVP00000009944.2"/>
    </source>
</evidence>
<protein>
    <submittedName>
        <fullName evidence="1">Uncharacterized protein</fullName>
    </submittedName>
</protein>
<organism evidence="1 2">
    <name type="scientific">Geospiza parvula</name>
    <name type="common">Small tree-finch</name>
    <name type="synonym">Camarhynchus parvulus</name>
    <dbReference type="NCBI Taxonomy" id="87175"/>
    <lineage>
        <taxon>Eukaryota</taxon>
        <taxon>Metazoa</taxon>
        <taxon>Chordata</taxon>
        <taxon>Craniata</taxon>
        <taxon>Vertebrata</taxon>
        <taxon>Euteleostomi</taxon>
        <taxon>Archelosauria</taxon>
        <taxon>Archosauria</taxon>
        <taxon>Dinosauria</taxon>
        <taxon>Saurischia</taxon>
        <taxon>Theropoda</taxon>
        <taxon>Coelurosauria</taxon>
        <taxon>Aves</taxon>
        <taxon>Neognathae</taxon>
        <taxon>Neoaves</taxon>
        <taxon>Telluraves</taxon>
        <taxon>Australaves</taxon>
        <taxon>Passeriformes</taxon>
        <taxon>Thraupidae</taxon>
        <taxon>Camarhynchus</taxon>
    </lineage>
</organism>
<reference evidence="1" key="3">
    <citation type="submission" date="2025-09" db="UniProtKB">
        <authorList>
            <consortium name="Ensembl"/>
        </authorList>
    </citation>
    <scope>IDENTIFICATION</scope>
</reference>
<name>A0A8C3MVK6_GEOPR</name>